<evidence type="ECO:0000259" key="3">
    <source>
        <dbReference type="PROSITE" id="PS50102"/>
    </source>
</evidence>
<proteinExistence type="predicted"/>
<accession>A0ABD2ZZH5</accession>
<organism evidence="4 5">
    <name type="scientific">Cinchona calisaya</name>
    <dbReference type="NCBI Taxonomy" id="153742"/>
    <lineage>
        <taxon>Eukaryota</taxon>
        <taxon>Viridiplantae</taxon>
        <taxon>Streptophyta</taxon>
        <taxon>Embryophyta</taxon>
        <taxon>Tracheophyta</taxon>
        <taxon>Spermatophyta</taxon>
        <taxon>Magnoliopsida</taxon>
        <taxon>eudicotyledons</taxon>
        <taxon>Gunneridae</taxon>
        <taxon>Pentapetalae</taxon>
        <taxon>asterids</taxon>
        <taxon>lamiids</taxon>
        <taxon>Gentianales</taxon>
        <taxon>Rubiaceae</taxon>
        <taxon>Cinchonoideae</taxon>
        <taxon>Cinchoneae</taxon>
        <taxon>Cinchona</taxon>
    </lineage>
</organism>
<keyword evidence="1 2" id="KW-0694">RNA-binding</keyword>
<evidence type="ECO:0000313" key="4">
    <source>
        <dbReference type="EMBL" id="KAL3524434.1"/>
    </source>
</evidence>
<dbReference type="CDD" id="cd21618">
    <property type="entry name" value="RRM_AtNSRA_like"/>
    <property type="match status" value="1"/>
</dbReference>
<evidence type="ECO:0000256" key="2">
    <source>
        <dbReference type="PROSITE-ProRule" id="PRU00176"/>
    </source>
</evidence>
<keyword evidence="5" id="KW-1185">Reference proteome</keyword>
<name>A0ABD2ZZH5_9GENT</name>
<dbReference type="GO" id="GO:0003723">
    <property type="term" value="F:RNA binding"/>
    <property type="evidence" value="ECO:0007669"/>
    <property type="project" value="UniProtKB-UniRule"/>
</dbReference>
<feature type="domain" description="RRM" evidence="3">
    <location>
        <begin position="127"/>
        <end position="213"/>
    </location>
</feature>
<evidence type="ECO:0000256" key="1">
    <source>
        <dbReference type="ARBA" id="ARBA00022884"/>
    </source>
</evidence>
<dbReference type="AlphaFoldDB" id="A0ABD2ZZH5"/>
<sequence length="247" mass="27133">MAGPYNRYGAAGNWTEEYFPEAPKRLRHDSDVPSSLNWSSVNTRGDGRGETRVIVDTDRIGAAYDFYLQCSKMSPFSRGESSRSLDARLGEHHVDIGGSDPVRRIEGRSMAVGGGRPEIPVPSEASRTLFVQGLPLNCTRREVSHLFRPFMGYEEVRIVRKEAKHPGGNLSVLCFVDFVSPALAAIAKDALQGYKFDELDPDSDCLRLQFARHPGWKSLSLLAGIGLLSSLHGMFSGNLASLLSDAF</sequence>
<dbReference type="Gene3D" id="3.30.70.330">
    <property type="match status" value="1"/>
</dbReference>
<dbReference type="EMBL" id="JBJUIK010000007">
    <property type="protein sequence ID" value="KAL3524434.1"/>
    <property type="molecule type" value="Genomic_DNA"/>
</dbReference>
<dbReference type="Pfam" id="PF00076">
    <property type="entry name" value="RRM_1"/>
    <property type="match status" value="1"/>
</dbReference>
<dbReference type="PROSITE" id="PS50102">
    <property type="entry name" value="RRM"/>
    <property type="match status" value="1"/>
</dbReference>
<dbReference type="SMART" id="SM00360">
    <property type="entry name" value="RRM"/>
    <property type="match status" value="1"/>
</dbReference>
<reference evidence="4 5" key="1">
    <citation type="submission" date="2024-11" db="EMBL/GenBank/DDBJ databases">
        <title>A near-complete genome assembly of Cinchona calisaya.</title>
        <authorList>
            <person name="Lian D.C."/>
            <person name="Zhao X.W."/>
            <person name="Wei L."/>
        </authorList>
    </citation>
    <scope>NUCLEOTIDE SEQUENCE [LARGE SCALE GENOMIC DNA]</scope>
    <source>
        <tissue evidence="4">Nenye</tissue>
    </source>
</reference>
<dbReference type="SUPFAM" id="SSF54928">
    <property type="entry name" value="RNA-binding domain, RBD"/>
    <property type="match status" value="1"/>
</dbReference>
<dbReference type="Proteomes" id="UP001630127">
    <property type="component" value="Unassembled WGS sequence"/>
</dbReference>
<evidence type="ECO:0000313" key="5">
    <source>
        <dbReference type="Proteomes" id="UP001630127"/>
    </source>
</evidence>
<dbReference type="InterPro" id="IPR000504">
    <property type="entry name" value="RRM_dom"/>
</dbReference>
<dbReference type="PANTHER" id="PTHR10501">
    <property type="entry name" value="U1 SMALL NUCLEAR RIBONUCLEOPROTEIN A/U2 SMALL NUCLEAR RIBONUCLEOPROTEIN B"/>
    <property type="match status" value="1"/>
</dbReference>
<dbReference type="InterPro" id="IPR012677">
    <property type="entry name" value="Nucleotide-bd_a/b_plait_sf"/>
</dbReference>
<protein>
    <recommendedName>
        <fullName evidence="3">RRM domain-containing protein</fullName>
    </recommendedName>
</protein>
<comment type="caution">
    <text evidence="4">The sequence shown here is derived from an EMBL/GenBank/DDBJ whole genome shotgun (WGS) entry which is preliminary data.</text>
</comment>
<dbReference type="InterPro" id="IPR035979">
    <property type="entry name" value="RBD_domain_sf"/>
</dbReference>
<gene>
    <name evidence="4" type="ORF">ACH5RR_017268</name>
</gene>